<comment type="caution">
    <text evidence="1">The sequence shown here is derived from an EMBL/GenBank/DDBJ whole genome shotgun (WGS) entry which is preliminary data.</text>
</comment>
<keyword evidence="2" id="KW-1185">Reference proteome</keyword>
<sequence length="31" mass="3125">MFLTCLLGTTLFCGQEWGSGAGLASPVLGGH</sequence>
<dbReference type="Proteomes" id="UP001154282">
    <property type="component" value="Unassembled WGS sequence"/>
</dbReference>
<protein>
    <submittedName>
        <fullName evidence="1">Uncharacterized protein</fullName>
    </submittedName>
</protein>
<evidence type="ECO:0000313" key="1">
    <source>
        <dbReference type="EMBL" id="CAI0402323.1"/>
    </source>
</evidence>
<organism evidence="1 2">
    <name type="scientific">Linum tenue</name>
    <dbReference type="NCBI Taxonomy" id="586396"/>
    <lineage>
        <taxon>Eukaryota</taxon>
        <taxon>Viridiplantae</taxon>
        <taxon>Streptophyta</taxon>
        <taxon>Embryophyta</taxon>
        <taxon>Tracheophyta</taxon>
        <taxon>Spermatophyta</taxon>
        <taxon>Magnoliopsida</taxon>
        <taxon>eudicotyledons</taxon>
        <taxon>Gunneridae</taxon>
        <taxon>Pentapetalae</taxon>
        <taxon>rosids</taxon>
        <taxon>fabids</taxon>
        <taxon>Malpighiales</taxon>
        <taxon>Linaceae</taxon>
        <taxon>Linum</taxon>
    </lineage>
</organism>
<proteinExistence type="predicted"/>
<gene>
    <name evidence="1" type="ORF">LITE_LOCUS11545</name>
</gene>
<name>A0AAV0IXE7_9ROSI</name>
<dbReference type="AlphaFoldDB" id="A0AAV0IXE7"/>
<dbReference type="EMBL" id="CAMGYJ010000004">
    <property type="protein sequence ID" value="CAI0402323.1"/>
    <property type="molecule type" value="Genomic_DNA"/>
</dbReference>
<reference evidence="1" key="1">
    <citation type="submission" date="2022-08" db="EMBL/GenBank/DDBJ databases">
        <authorList>
            <person name="Gutierrez-Valencia J."/>
        </authorList>
    </citation>
    <scope>NUCLEOTIDE SEQUENCE</scope>
</reference>
<evidence type="ECO:0000313" key="2">
    <source>
        <dbReference type="Proteomes" id="UP001154282"/>
    </source>
</evidence>
<accession>A0AAV0IXE7</accession>